<dbReference type="SUPFAM" id="SSF53098">
    <property type="entry name" value="Ribonuclease H-like"/>
    <property type="match status" value="1"/>
</dbReference>
<dbReference type="PANTHER" id="PTHR45749:SF21">
    <property type="entry name" value="DUF4371 DOMAIN-CONTAINING PROTEIN"/>
    <property type="match status" value="1"/>
</dbReference>
<dbReference type="AlphaFoldDB" id="A0A6G0Y3D7"/>
<dbReference type="EMBL" id="VUJU01006399">
    <property type="protein sequence ID" value="KAF0748626.1"/>
    <property type="molecule type" value="Genomic_DNA"/>
</dbReference>
<reference evidence="1 2" key="1">
    <citation type="submission" date="2019-08" db="EMBL/GenBank/DDBJ databases">
        <title>Whole genome of Aphis craccivora.</title>
        <authorList>
            <person name="Voronova N.V."/>
            <person name="Shulinski R.S."/>
            <person name="Bandarenka Y.V."/>
            <person name="Zhorov D.G."/>
            <person name="Warner D."/>
        </authorList>
    </citation>
    <scope>NUCLEOTIDE SEQUENCE [LARGE SCALE GENOMIC DNA]</scope>
    <source>
        <strain evidence="1">180601</strain>
        <tissue evidence="1">Whole Body</tissue>
    </source>
</reference>
<comment type="caution">
    <text evidence="1">The sequence shown here is derived from an EMBL/GenBank/DDBJ whole genome shotgun (WGS) entry which is preliminary data.</text>
</comment>
<sequence length="457" mass="52363">MTFWLVNQLTNNDLIFAEKNVLNLTLTNPTDYAHFGEEVENSDIKRSIIAFGPCKPIIEFPKNNDGRKFSSNFYFVSTRSGSKISRSWLCYSTVLDRTYSGNTAIREHKGKIGSLEKCSEGNFLRTVNLLAEFDPILSNLVSYPKHKIKYKYLSILSPLIQNELIEILANKVREINCDDIRKSCVNYEIKKIEIKESFLRFFVLDKHHAVDYANLLRQTLLTFGLSINKCFGQGYDGAAVMSGQHSGVQTLIRSDFPNAVYVHCCAHNLNLVISDAAKSSSKVQTFFNIAQDVYNFFSVSAPRWALLALGKEVESKIQKKTFKKVCPTRWEARHDSVFALKEVYFDIIKALTHILLTSHKIDEKNLSGSLKKKLKSAEFVLILSFWERILRSLNVVFKILQLINFNIEFAVIQLDSAIEDLTNLRANYNNIVEDAKNLCVLWKIPFNFNCKRDRFAV</sequence>
<organism evidence="1 2">
    <name type="scientific">Aphis craccivora</name>
    <name type="common">Cowpea aphid</name>
    <dbReference type="NCBI Taxonomy" id="307492"/>
    <lineage>
        <taxon>Eukaryota</taxon>
        <taxon>Metazoa</taxon>
        <taxon>Ecdysozoa</taxon>
        <taxon>Arthropoda</taxon>
        <taxon>Hexapoda</taxon>
        <taxon>Insecta</taxon>
        <taxon>Pterygota</taxon>
        <taxon>Neoptera</taxon>
        <taxon>Paraneoptera</taxon>
        <taxon>Hemiptera</taxon>
        <taxon>Sternorrhyncha</taxon>
        <taxon>Aphidomorpha</taxon>
        <taxon>Aphidoidea</taxon>
        <taxon>Aphididae</taxon>
        <taxon>Aphidini</taxon>
        <taxon>Aphis</taxon>
        <taxon>Aphis</taxon>
    </lineage>
</organism>
<dbReference type="OrthoDB" id="6778351at2759"/>
<name>A0A6G0Y3D7_APHCR</name>
<dbReference type="Proteomes" id="UP000478052">
    <property type="component" value="Unassembled WGS sequence"/>
</dbReference>
<evidence type="ECO:0000313" key="2">
    <source>
        <dbReference type="Proteomes" id="UP000478052"/>
    </source>
</evidence>
<dbReference type="InterPro" id="IPR012337">
    <property type="entry name" value="RNaseH-like_sf"/>
</dbReference>
<evidence type="ECO:0000313" key="1">
    <source>
        <dbReference type="EMBL" id="KAF0748626.1"/>
    </source>
</evidence>
<accession>A0A6G0Y3D7</accession>
<gene>
    <name evidence="1" type="ORF">FWK35_00028386</name>
</gene>
<dbReference type="PANTHER" id="PTHR45749">
    <property type="match status" value="1"/>
</dbReference>
<proteinExistence type="predicted"/>
<keyword evidence="2" id="KW-1185">Reference proteome</keyword>
<feature type="non-terminal residue" evidence="1">
    <location>
        <position position="457"/>
    </location>
</feature>
<protein>
    <submittedName>
        <fullName evidence="1">Zinc finger MYM-type protein 1-like</fullName>
    </submittedName>
</protein>